<evidence type="ECO:0000256" key="7">
    <source>
        <dbReference type="PROSITE-ProRule" id="PRU00124"/>
    </source>
</evidence>
<evidence type="ECO:0000256" key="1">
    <source>
        <dbReference type="ARBA" id="ARBA00004167"/>
    </source>
</evidence>
<dbReference type="OrthoDB" id="2019384at2759"/>
<dbReference type="InterPro" id="IPR002172">
    <property type="entry name" value="LDrepeatLR_classA_rpt"/>
</dbReference>
<gene>
    <name evidence="9" type="ORF">EDS130_LOCUS34559</name>
</gene>
<evidence type="ECO:0000313" key="10">
    <source>
        <dbReference type="Proteomes" id="UP000663852"/>
    </source>
</evidence>
<dbReference type="InterPro" id="IPR036055">
    <property type="entry name" value="LDL_receptor-like_sf"/>
</dbReference>
<keyword evidence="5" id="KW-0472">Membrane</keyword>
<sequence>MLKMLLTYVLIIWYVQAIPEYEMNMYNTDRHQNGYCLLYYVPDFIFKGLFYVLPYKHAHKIIPYCLRPLEDDILLVDDKFSNSNHFNYTFGELRNQNISSLMLLSWSAPIELVEYYQMFLENVSQSSLCEKEMLFYNCTSNWFGPFCRFRFDLTPGQSLDQIIYFYFRNRPFVTTDTKITYYKDHNCMSVSSYLDWRDICNKKMDCLDGSDESNCWQLEINECASNEYRCYNGQCIPEDFAFDDEMNPDCQDGTDEIYHAFQYSFCYNDPTFRCKESTCDPSESILFSLSYRCRWETESWFPAVRNESLITDNCAKILGCLIGISSCKNVCLESSCMRKECPSIYEFPPGPILFGHVRFLFNTSDLHKNSGDSLLPTYICYDETLCRDFLPATIYLNDSACRRFHEFGFEAESAIVFAARLNIVEEKFRRCLVIPNATYFCNHPTLYQCLNSTKCISKHRLVDGIRDCPFDDDETFNESCLFLDAHNRFKCSINDTITCRAPMNLGSSSAFCQYVILDTSSSRIVRTIPLLVEHLVSKI</sequence>
<protein>
    <submittedName>
        <fullName evidence="9">Uncharacterized protein</fullName>
    </submittedName>
</protein>
<dbReference type="SMART" id="SM00192">
    <property type="entry name" value="LDLa"/>
    <property type="match status" value="3"/>
</dbReference>
<dbReference type="PANTHER" id="PTHR24270:SF62">
    <property type="entry name" value="LOW-DENSITY LIPOPROTEIN RECEPTOR-RELATED PROTEIN 2"/>
    <property type="match status" value="1"/>
</dbReference>
<dbReference type="CDD" id="cd00112">
    <property type="entry name" value="LDLa"/>
    <property type="match status" value="1"/>
</dbReference>
<accession>A0A815J1Q2</accession>
<feature type="signal peptide" evidence="8">
    <location>
        <begin position="1"/>
        <end position="17"/>
    </location>
</feature>
<feature type="chain" id="PRO_5032519543" evidence="8">
    <location>
        <begin position="18"/>
        <end position="539"/>
    </location>
</feature>
<evidence type="ECO:0000256" key="5">
    <source>
        <dbReference type="ARBA" id="ARBA00023136"/>
    </source>
</evidence>
<comment type="subcellular location">
    <subcellularLocation>
        <location evidence="1">Membrane</location>
        <topology evidence="1">Single-pass membrane protein</topology>
    </subcellularLocation>
</comment>
<evidence type="ECO:0000313" key="9">
    <source>
        <dbReference type="EMBL" id="CAF1374326.1"/>
    </source>
</evidence>
<dbReference type="GO" id="GO:0005886">
    <property type="term" value="C:plasma membrane"/>
    <property type="evidence" value="ECO:0007669"/>
    <property type="project" value="TreeGrafter"/>
</dbReference>
<organism evidence="9 10">
    <name type="scientific">Adineta ricciae</name>
    <name type="common">Rotifer</name>
    <dbReference type="NCBI Taxonomy" id="249248"/>
    <lineage>
        <taxon>Eukaryota</taxon>
        <taxon>Metazoa</taxon>
        <taxon>Spiralia</taxon>
        <taxon>Gnathifera</taxon>
        <taxon>Rotifera</taxon>
        <taxon>Eurotatoria</taxon>
        <taxon>Bdelloidea</taxon>
        <taxon>Adinetida</taxon>
        <taxon>Adinetidae</taxon>
        <taxon>Adineta</taxon>
    </lineage>
</organism>
<name>A0A815J1Q2_ADIRI</name>
<keyword evidence="3" id="KW-0677">Repeat</keyword>
<evidence type="ECO:0000256" key="3">
    <source>
        <dbReference type="ARBA" id="ARBA00022737"/>
    </source>
</evidence>
<dbReference type="Proteomes" id="UP000663852">
    <property type="component" value="Unassembled WGS sequence"/>
</dbReference>
<keyword evidence="4" id="KW-1133">Transmembrane helix</keyword>
<dbReference type="InterPro" id="IPR050685">
    <property type="entry name" value="LDLR"/>
</dbReference>
<dbReference type="SUPFAM" id="SSF57424">
    <property type="entry name" value="LDL receptor-like module"/>
    <property type="match status" value="2"/>
</dbReference>
<keyword evidence="2" id="KW-0812">Transmembrane</keyword>
<evidence type="ECO:0000256" key="4">
    <source>
        <dbReference type="ARBA" id="ARBA00022989"/>
    </source>
</evidence>
<dbReference type="EMBL" id="CAJNOJ010000291">
    <property type="protein sequence ID" value="CAF1374326.1"/>
    <property type="molecule type" value="Genomic_DNA"/>
</dbReference>
<feature type="disulfide bond" evidence="7">
    <location>
        <begin position="223"/>
        <end position="235"/>
    </location>
</feature>
<dbReference type="GO" id="GO:0016192">
    <property type="term" value="P:vesicle-mediated transport"/>
    <property type="evidence" value="ECO:0007669"/>
    <property type="project" value="UniProtKB-ARBA"/>
</dbReference>
<evidence type="ECO:0000256" key="2">
    <source>
        <dbReference type="ARBA" id="ARBA00022692"/>
    </source>
</evidence>
<dbReference type="PROSITE" id="PS50068">
    <property type="entry name" value="LDLRA_2"/>
    <property type="match status" value="2"/>
</dbReference>
<reference evidence="9" key="1">
    <citation type="submission" date="2021-02" db="EMBL/GenBank/DDBJ databases">
        <authorList>
            <person name="Nowell W R."/>
        </authorList>
    </citation>
    <scope>NUCLEOTIDE SEQUENCE</scope>
</reference>
<evidence type="ECO:0000256" key="6">
    <source>
        <dbReference type="ARBA" id="ARBA00023157"/>
    </source>
</evidence>
<comment type="caution">
    <text evidence="7">Lacks conserved residue(s) required for the propagation of feature annotation.</text>
</comment>
<dbReference type="AlphaFoldDB" id="A0A815J1Q2"/>
<proteinExistence type="predicted"/>
<keyword evidence="6 7" id="KW-1015">Disulfide bond</keyword>
<keyword evidence="8" id="KW-0732">Signal</keyword>
<comment type="caution">
    <text evidence="9">The sequence shown here is derived from an EMBL/GenBank/DDBJ whole genome shotgun (WGS) entry which is preliminary data.</text>
</comment>
<evidence type="ECO:0000256" key="8">
    <source>
        <dbReference type="SAM" id="SignalP"/>
    </source>
</evidence>
<dbReference type="Pfam" id="PF00057">
    <property type="entry name" value="Ldl_recept_a"/>
    <property type="match status" value="1"/>
</dbReference>
<dbReference type="PANTHER" id="PTHR24270">
    <property type="entry name" value="LOW-DENSITY LIPOPROTEIN RECEPTOR-RELATED"/>
    <property type="match status" value="1"/>
</dbReference>
<dbReference type="Gene3D" id="4.10.400.10">
    <property type="entry name" value="Low-density Lipoprotein Receptor"/>
    <property type="match status" value="2"/>
</dbReference>